<name>A0A1Q5PNK0_9ACTO</name>
<dbReference type="Pfam" id="PF03358">
    <property type="entry name" value="FMN_red"/>
    <property type="match status" value="1"/>
</dbReference>
<dbReference type="RefSeq" id="WP_073709058.1">
    <property type="nucleotide sequence ID" value="NZ_MQSU01000002.1"/>
</dbReference>
<dbReference type="STRING" id="1921764.BSR28_03915"/>
<organism evidence="2 3">
    <name type="scientific">Boudabousia liubingyangii</name>
    <dbReference type="NCBI Taxonomy" id="1921764"/>
    <lineage>
        <taxon>Bacteria</taxon>
        <taxon>Bacillati</taxon>
        <taxon>Actinomycetota</taxon>
        <taxon>Actinomycetes</taxon>
        <taxon>Actinomycetales</taxon>
        <taxon>Actinomycetaceae</taxon>
        <taxon>Boudabousia</taxon>
    </lineage>
</organism>
<feature type="domain" description="NADPH-dependent FMN reductase-like" evidence="1">
    <location>
        <begin position="3"/>
        <end position="150"/>
    </location>
</feature>
<dbReference type="GO" id="GO:0005829">
    <property type="term" value="C:cytosol"/>
    <property type="evidence" value="ECO:0007669"/>
    <property type="project" value="TreeGrafter"/>
</dbReference>
<reference evidence="2 3" key="1">
    <citation type="submission" date="2016-11" db="EMBL/GenBank/DDBJ databases">
        <title>Actinomyces gypaetusis sp. nov. isolated from the vulture Gypaetus barbatus in Qinghai Tibet Plateau China.</title>
        <authorList>
            <person name="Meng X."/>
        </authorList>
    </citation>
    <scope>NUCLEOTIDE SEQUENCE [LARGE SCALE GENOMIC DNA]</scope>
    <source>
        <strain evidence="2 3">VUL4_2</strain>
    </source>
</reference>
<evidence type="ECO:0000313" key="2">
    <source>
        <dbReference type="EMBL" id="OKL49069.1"/>
    </source>
</evidence>
<dbReference type="SUPFAM" id="SSF52218">
    <property type="entry name" value="Flavoproteins"/>
    <property type="match status" value="1"/>
</dbReference>
<dbReference type="Gene3D" id="3.40.50.360">
    <property type="match status" value="1"/>
</dbReference>
<evidence type="ECO:0000259" key="1">
    <source>
        <dbReference type="Pfam" id="PF03358"/>
    </source>
</evidence>
<dbReference type="InterPro" id="IPR050712">
    <property type="entry name" value="NAD(P)H-dep_reductase"/>
</dbReference>
<comment type="caution">
    <text evidence="2">The sequence shown here is derived from an EMBL/GenBank/DDBJ whole genome shotgun (WGS) entry which is preliminary data.</text>
</comment>
<sequence length="187" mass="20539">MTEIAIVLGSVRENRFGAQIANWVLEQAKAVGDPGTSFKLVDLADYELPVFTGSTPPGALKKHYPNPAVAAWSKALDSADGYVFITAEYNHSIPGAFKNAIDHIGPELNKKAIAFVGYAWDGAIRAVEQWRTIAGQFNMYDIRPQLALSFPHDSEEGTFKPMTRRNMELKSLITELSAASKALKTLR</sequence>
<dbReference type="GO" id="GO:0010181">
    <property type="term" value="F:FMN binding"/>
    <property type="evidence" value="ECO:0007669"/>
    <property type="project" value="TreeGrafter"/>
</dbReference>
<dbReference type="Proteomes" id="UP000186785">
    <property type="component" value="Unassembled WGS sequence"/>
</dbReference>
<dbReference type="InterPro" id="IPR029039">
    <property type="entry name" value="Flavoprotein-like_sf"/>
</dbReference>
<dbReference type="AlphaFoldDB" id="A0A1Q5PNK0"/>
<proteinExistence type="predicted"/>
<dbReference type="OrthoDB" id="9812295at2"/>
<keyword evidence="3" id="KW-1185">Reference proteome</keyword>
<dbReference type="EMBL" id="MQSV01000002">
    <property type="protein sequence ID" value="OKL49069.1"/>
    <property type="molecule type" value="Genomic_DNA"/>
</dbReference>
<dbReference type="PANTHER" id="PTHR30543">
    <property type="entry name" value="CHROMATE REDUCTASE"/>
    <property type="match status" value="1"/>
</dbReference>
<accession>A0A1Q5PNK0</accession>
<dbReference type="GO" id="GO:0016491">
    <property type="term" value="F:oxidoreductase activity"/>
    <property type="evidence" value="ECO:0007669"/>
    <property type="project" value="InterPro"/>
</dbReference>
<dbReference type="InterPro" id="IPR005025">
    <property type="entry name" value="FMN_Rdtase-like_dom"/>
</dbReference>
<dbReference type="PANTHER" id="PTHR30543:SF21">
    <property type="entry name" value="NAD(P)H-DEPENDENT FMN REDUCTASE LOT6"/>
    <property type="match status" value="1"/>
</dbReference>
<gene>
    <name evidence="2" type="ORF">BSR29_04350</name>
</gene>
<protein>
    <submittedName>
        <fullName evidence="2">NADPH-dependent FMN reductase</fullName>
    </submittedName>
</protein>
<evidence type="ECO:0000313" key="3">
    <source>
        <dbReference type="Proteomes" id="UP000186785"/>
    </source>
</evidence>